<dbReference type="AlphaFoldDB" id="A0A1B1YUE4"/>
<dbReference type="Gene3D" id="3.30.70.1070">
    <property type="entry name" value="Sporulation related repeat"/>
    <property type="match status" value="1"/>
</dbReference>
<organism evidence="3 4">
    <name type="scientific">Immundisolibacter cernigliae</name>
    <dbReference type="NCBI Taxonomy" id="1810504"/>
    <lineage>
        <taxon>Bacteria</taxon>
        <taxon>Pseudomonadati</taxon>
        <taxon>Pseudomonadota</taxon>
        <taxon>Gammaproteobacteria</taxon>
        <taxon>Immundisolibacterales</taxon>
        <taxon>Immundisolibacteraceae</taxon>
        <taxon>Immundisolibacter</taxon>
    </lineage>
</organism>
<dbReference type="STRING" id="1810504.PG2T_09265"/>
<feature type="compositionally biased region" description="Pro residues" evidence="1">
    <location>
        <begin position="98"/>
        <end position="132"/>
    </location>
</feature>
<feature type="compositionally biased region" description="Pro residues" evidence="1">
    <location>
        <begin position="72"/>
        <end position="81"/>
    </location>
</feature>
<dbReference type="InParanoid" id="A0A1B1YUE4"/>
<dbReference type="SUPFAM" id="SSF110997">
    <property type="entry name" value="Sporulation related repeat"/>
    <property type="match status" value="1"/>
</dbReference>
<dbReference type="EMBL" id="CP014671">
    <property type="protein sequence ID" value="ANX04346.1"/>
    <property type="molecule type" value="Genomic_DNA"/>
</dbReference>
<dbReference type="GO" id="GO:0032506">
    <property type="term" value="P:cytokinetic process"/>
    <property type="evidence" value="ECO:0007669"/>
    <property type="project" value="TreeGrafter"/>
</dbReference>
<feature type="region of interest" description="Disordered" evidence="1">
    <location>
        <begin position="38"/>
        <end position="153"/>
    </location>
</feature>
<evidence type="ECO:0000259" key="2">
    <source>
        <dbReference type="PROSITE" id="PS51724"/>
    </source>
</evidence>
<dbReference type="GO" id="GO:0042834">
    <property type="term" value="F:peptidoglycan binding"/>
    <property type="evidence" value="ECO:0007669"/>
    <property type="project" value="InterPro"/>
</dbReference>
<name>A0A1B1YUE4_9GAMM</name>
<evidence type="ECO:0000256" key="1">
    <source>
        <dbReference type="SAM" id="MobiDB-lite"/>
    </source>
</evidence>
<dbReference type="InterPro" id="IPR036680">
    <property type="entry name" value="SPOR-like_sf"/>
</dbReference>
<accession>A0A1B1YUE4</accession>
<dbReference type="GO" id="GO:0030428">
    <property type="term" value="C:cell septum"/>
    <property type="evidence" value="ECO:0007669"/>
    <property type="project" value="TreeGrafter"/>
</dbReference>
<sequence length="264" mass="27009">MDQARLKYRIVGGIVLVALAAILVPVLSDMRQPLPQGPQAIDIPAEPTDGLASRLPVDASPLEGSLPEQQDIPPPAPPPPLSEDSDVLPPSEGADLAPPAPPVQARPPVPVARPAPASPPRAPAPAVKPAPEPVIASKPPVAKPAPPPAPKPAVVAKAAPASAPAPIPAAKPAAPAPVAPAASPTVQQAWVVQLGVFGNLKTAIDLREQLRKAGHSAFTEEITTPQGKALRVRVGPELDRAKAQAVRDRLARETGQDGIVVAYP</sequence>
<dbReference type="Proteomes" id="UP000092952">
    <property type="component" value="Chromosome"/>
</dbReference>
<dbReference type="PANTHER" id="PTHR38687">
    <property type="entry name" value="CELL DIVISION PROTEIN DEDD-RELATED"/>
    <property type="match status" value="1"/>
</dbReference>
<keyword evidence="4" id="KW-1185">Reference proteome</keyword>
<dbReference type="InterPro" id="IPR052521">
    <property type="entry name" value="Cell_div_SPOR-domain"/>
</dbReference>
<dbReference type="PROSITE" id="PS51724">
    <property type="entry name" value="SPOR"/>
    <property type="match status" value="1"/>
</dbReference>
<dbReference type="KEGG" id="gbi:PG2T_09265"/>
<gene>
    <name evidence="3" type="ORF">PG2T_09265</name>
</gene>
<proteinExistence type="predicted"/>
<dbReference type="RefSeq" id="WP_068804455.1">
    <property type="nucleotide sequence ID" value="NZ_CP014671.1"/>
</dbReference>
<feature type="compositionally biased region" description="Pro residues" evidence="1">
    <location>
        <begin position="141"/>
        <end position="151"/>
    </location>
</feature>
<evidence type="ECO:0000313" key="3">
    <source>
        <dbReference type="EMBL" id="ANX04346.1"/>
    </source>
</evidence>
<dbReference type="Pfam" id="PF05036">
    <property type="entry name" value="SPOR"/>
    <property type="match status" value="1"/>
</dbReference>
<evidence type="ECO:0000313" key="4">
    <source>
        <dbReference type="Proteomes" id="UP000092952"/>
    </source>
</evidence>
<feature type="domain" description="SPOR" evidence="2">
    <location>
        <begin position="184"/>
        <end position="263"/>
    </location>
</feature>
<dbReference type="OrthoDB" id="7069135at2"/>
<protein>
    <recommendedName>
        <fullName evidence="2">SPOR domain-containing protein</fullName>
    </recommendedName>
</protein>
<dbReference type="GO" id="GO:0032153">
    <property type="term" value="C:cell division site"/>
    <property type="evidence" value="ECO:0007669"/>
    <property type="project" value="TreeGrafter"/>
</dbReference>
<dbReference type="PANTHER" id="PTHR38687:SF1">
    <property type="entry name" value="CELL DIVISION PROTEIN DEDD"/>
    <property type="match status" value="1"/>
</dbReference>
<reference evidence="4" key="1">
    <citation type="submission" date="2016-03" db="EMBL/GenBank/DDBJ databases">
        <title>Complete genome sequence of Solimmundus cernigliae, representing a novel lineage of polycyclic aromatic hydrocarbon degraders within the Gammaproteobacteria.</title>
        <authorList>
            <person name="Singleton D.R."/>
            <person name="Dickey A.N."/>
            <person name="Scholl E.H."/>
            <person name="Wright F.A."/>
            <person name="Aitken M.D."/>
        </authorList>
    </citation>
    <scope>NUCLEOTIDE SEQUENCE [LARGE SCALE GENOMIC DNA]</scope>
    <source>
        <strain evidence="4">TR3.2</strain>
    </source>
</reference>
<dbReference type="InterPro" id="IPR007730">
    <property type="entry name" value="SPOR-like_dom"/>
</dbReference>